<evidence type="ECO:0000313" key="3">
    <source>
        <dbReference type="Proteomes" id="UP000635606"/>
    </source>
</evidence>
<keyword evidence="1" id="KW-0812">Transmembrane</keyword>
<evidence type="ECO:0000313" key="2">
    <source>
        <dbReference type="EMBL" id="GIJ74037.1"/>
    </source>
</evidence>
<keyword evidence="1" id="KW-0472">Membrane</keyword>
<keyword evidence="3" id="KW-1185">Reference proteome</keyword>
<feature type="transmembrane region" description="Helical" evidence="1">
    <location>
        <begin position="27"/>
        <end position="49"/>
    </location>
</feature>
<accession>A0A8J4EJ86</accession>
<protein>
    <submittedName>
        <fullName evidence="2">Uncharacterized protein</fullName>
    </submittedName>
</protein>
<gene>
    <name evidence="2" type="ORF">Voc01_089540</name>
</gene>
<dbReference type="EMBL" id="BOPH01000129">
    <property type="protein sequence ID" value="GIJ74037.1"/>
    <property type="molecule type" value="Genomic_DNA"/>
</dbReference>
<organism evidence="2 3">
    <name type="scientific">Virgisporangium ochraceum</name>
    <dbReference type="NCBI Taxonomy" id="65505"/>
    <lineage>
        <taxon>Bacteria</taxon>
        <taxon>Bacillati</taxon>
        <taxon>Actinomycetota</taxon>
        <taxon>Actinomycetes</taxon>
        <taxon>Micromonosporales</taxon>
        <taxon>Micromonosporaceae</taxon>
        <taxon>Virgisporangium</taxon>
    </lineage>
</organism>
<dbReference type="AlphaFoldDB" id="A0A8J4EJ86"/>
<comment type="caution">
    <text evidence="2">The sequence shown here is derived from an EMBL/GenBank/DDBJ whole genome shotgun (WGS) entry which is preliminary data.</text>
</comment>
<keyword evidence="1" id="KW-1133">Transmembrane helix</keyword>
<proteinExistence type="predicted"/>
<dbReference type="Proteomes" id="UP000635606">
    <property type="component" value="Unassembled WGS sequence"/>
</dbReference>
<reference evidence="2" key="1">
    <citation type="submission" date="2021-01" db="EMBL/GenBank/DDBJ databases">
        <title>Whole genome shotgun sequence of Virgisporangium ochraceum NBRC 16418.</title>
        <authorList>
            <person name="Komaki H."/>
            <person name="Tamura T."/>
        </authorList>
    </citation>
    <scope>NUCLEOTIDE SEQUENCE</scope>
    <source>
        <strain evidence="2">NBRC 16418</strain>
    </source>
</reference>
<name>A0A8J4EJ86_9ACTN</name>
<evidence type="ECO:0000256" key="1">
    <source>
        <dbReference type="SAM" id="Phobius"/>
    </source>
</evidence>
<sequence length="65" mass="7127">MNVELAGLVLAGGNVVALATQFIVPVAVNFTANMSMAVIGGMSALAVFWRRHRQERQRDEDRPED</sequence>